<dbReference type="Pfam" id="PF02575">
    <property type="entry name" value="YbaB_DNA_bd"/>
    <property type="match status" value="1"/>
</dbReference>
<feature type="compositionally biased region" description="Basic and acidic residues" evidence="1">
    <location>
        <begin position="62"/>
        <end position="80"/>
    </location>
</feature>
<dbReference type="Gene3D" id="3.30.1310.10">
    <property type="entry name" value="Nucleoid-associated protein YbaB-like domain"/>
    <property type="match status" value="1"/>
</dbReference>
<evidence type="ECO:0000313" key="2">
    <source>
        <dbReference type="EMBL" id="GAA4630576.1"/>
    </source>
</evidence>
<dbReference type="EMBL" id="BAABHK010000008">
    <property type="protein sequence ID" value="GAA4630576.1"/>
    <property type="molecule type" value="Genomic_DNA"/>
</dbReference>
<keyword evidence="3" id="KW-1185">Reference proteome</keyword>
<evidence type="ECO:0008006" key="4">
    <source>
        <dbReference type="Google" id="ProtNLM"/>
    </source>
</evidence>
<protein>
    <recommendedName>
        <fullName evidence="4">YbaB/EbfC DNA-binding family protein</fullName>
    </recommendedName>
</protein>
<dbReference type="InterPro" id="IPR036894">
    <property type="entry name" value="YbaB-like_sf"/>
</dbReference>
<dbReference type="Proteomes" id="UP001501442">
    <property type="component" value="Unassembled WGS sequence"/>
</dbReference>
<organism evidence="2 3">
    <name type="scientific">Actinoallomurus vinaceus</name>
    <dbReference type="NCBI Taxonomy" id="1080074"/>
    <lineage>
        <taxon>Bacteria</taxon>
        <taxon>Bacillati</taxon>
        <taxon>Actinomycetota</taxon>
        <taxon>Actinomycetes</taxon>
        <taxon>Streptosporangiales</taxon>
        <taxon>Thermomonosporaceae</taxon>
        <taxon>Actinoallomurus</taxon>
    </lineage>
</organism>
<dbReference type="InterPro" id="IPR004401">
    <property type="entry name" value="YbaB/EbfC"/>
</dbReference>
<evidence type="ECO:0000313" key="3">
    <source>
        <dbReference type="Proteomes" id="UP001501442"/>
    </source>
</evidence>
<dbReference type="SUPFAM" id="SSF82607">
    <property type="entry name" value="YbaB-like"/>
    <property type="match status" value="1"/>
</dbReference>
<sequence length="186" mass="19811">MTMGDGPGSLDQFLNEDIVDPPTSPDEARRRLAAREPRQDEPPPSTTSSTAPEPEGIGGSRNHSEYHETDNAVGADKSDAVDAPSLAEVAAQLAERAAQYTKLEERLAAERFAKKSPDGRLRLVVAGDGRPISLDIDPSAVNGAEGNRLGELVAKLIMDARRQVAARREKLEAALHRQDPAEGGAA</sequence>
<dbReference type="RefSeq" id="WP_345434099.1">
    <property type="nucleotide sequence ID" value="NZ_BAABHK010000008.1"/>
</dbReference>
<reference evidence="3" key="1">
    <citation type="journal article" date="2019" name="Int. J. Syst. Evol. Microbiol.">
        <title>The Global Catalogue of Microorganisms (GCM) 10K type strain sequencing project: providing services to taxonomists for standard genome sequencing and annotation.</title>
        <authorList>
            <consortium name="The Broad Institute Genomics Platform"/>
            <consortium name="The Broad Institute Genome Sequencing Center for Infectious Disease"/>
            <person name="Wu L."/>
            <person name="Ma J."/>
        </authorList>
    </citation>
    <scope>NUCLEOTIDE SEQUENCE [LARGE SCALE GENOMIC DNA]</scope>
    <source>
        <strain evidence="3">JCM 17939</strain>
    </source>
</reference>
<name>A0ABP8UHM5_9ACTN</name>
<gene>
    <name evidence="2" type="ORF">GCM10023196_056470</name>
</gene>
<proteinExistence type="predicted"/>
<comment type="caution">
    <text evidence="2">The sequence shown here is derived from an EMBL/GenBank/DDBJ whole genome shotgun (WGS) entry which is preliminary data.</text>
</comment>
<feature type="region of interest" description="Disordered" evidence="1">
    <location>
        <begin position="1"/>
        <end position="80"/>
    </location>
</feature>
<evidence type="ECO:0000256" key="1">
    <source>
        <dbReference type="SAM" id="MobiDB-lite"/>
    </source>
</evidence>
<accession>A0ABP8UHM5</accession>
<feature type="compositionally biased region" description="Low complexity" evidence="1">
    <location>
        <begin position="46"/>
        <end position="55"/>
    </location>
</feature>
<feature type="compositionally biased region" description="Basic and acidic residues" evidence="1">
    <location>
        <begin position="26"/>
        <end position="41"/>
    </location>
</feature>